<protein>
    <recommendedName>
        <fullName evidence="2">Prolyl 4-hydroxylase alpha subunit Fe(2+) 2OG dioxygenase domain-containing protein</fullName>
    </recommendedName>
</protein>
<sequence length="84" mass="9598">MVERVYSCPDGFFRKHIGRPRTANQIGSLVVCLPSHFTGGDPYVRHNKQDRDFDWSSASSSTIQWAAFYSDCEHEIVPDGDELY</sequence>
<name>A0AAJ8BRA0_ASPNG</name>
<dbReference type="KEGG" id="ang:An07g06710"/>
<dbReference type="RefSeq" id="XP_059600976.1">
    <property type="nucleotide sequence ID" value="XM_059748543.1"/>
</dbReference>
<proteinExistence type="predicted"/>
<dbReference type="VEuPathDB" id="FungiDB:An07g06710"/>
<organism evidence="1">
    <name type="scientific">Aspergillus niger</name>
    <dbReference type="NCBI Taxonomy" id="5061"/>
    <lineage>
        <taxon>Eukaryota</taxon>
        <taxon>Fungi</taxon>
        <taxon>Dikarya</taxon>
        <taxon>Ascomycota</taxon>
        <taxon>Pezizomycotina</taxon>
        <taxon>Eurotiomycetes</taxon>
        <taxon>Eurotiomycetidae</taxon>
        <taxon>Eurotiales</taxon>
        <taxon>Aspergillaceae</taxon>
        <taxon>Aspergillus</taxon>
        <taxon>Aspergillus subgen. Circumdati</taxon>
    </lineage>
</organism>
<reference evidence="1" key="1">
    <citation type="submission" date="2025-02" db="EMBL/GenBank/DDBJ databases">
        <authorList>
            <consortium name="NCBI Genome Project"/>
        </authorList>
    </citation>
    <scope>NUCLEOTIDE SEQUENCE</scope>
</reference>
<dbReference type="PANTHER" id="PTHR33099:SF14">
    <property type="entry name" value="PROLYL 4-HYDROXYLASE ALPHA SUBUNIT FE(2+) 2OG DIOXYGENASE DOMAIN-CONTAINING PROTEIN"/>
    <property type="match status" value="1"/>
</dbReference>
<evidence type="ECO:0000313" key="1">
    <source>
        <dbReference type="RefSeq" id="XP_059600976.1"/>
    </source>
</evidence>
<dbReference type="PANTHER" id="PTHR33099">
    <property type="entry name" value="FE2OG DIOXYGENASE DOMAIN-CONTAINING PROTEIN"/>
    <property type="match status" value="1"/>
</dbReference>
<evidence type="ECO:0008006" key="2">
    <source>
        <dbReference type="Google" id="ProtNLM"/>
    </source>
</evidence>
<reference evidence="1" key="2">
    <citation type="submission" date="2025-08" db="UniProtKB">
        <authorList>
            <consortium name="RefSeq"/>
        </authorList>
    </citation>
    <scope>IDENTIFICATION</scope>
</reference>
<accession>A0AAJ8BRA0</accession>
<dbReference type="AlphaFoldDB" id="A0AAJ8BRA0"/>
<dbReference type="GeneID" id="84591441"/>
<gene>
    <name evidence="1" type="ORF">An07g06710</name>
</gene>